<dbReference type="AlphaFoldDB" id="A0A267H1K4"/>
<dbReference type="GO" id="GO:0052655">
    <property type="term" value="F:L-valine-2-oxoglutarate transaminase activity"/>
    <property type="evidence" value="ECO:0007669"/>
    <property type="project" value="RHEA"/>
</dbReference>
<dbReference type="EC" id="2.6.1.42" evidence="11"/>
<keyword evidence="4 11" id="KW-0028">Amino-acid biosynthesis</keyword>
<evidence type="ECO:0000313" key="12">
    <source>
        <dbReference type="EMBL" id="PAA91447.1"/>
    </source>
</evidence>
<evidence type="ECO:0000256" key="5">
    <source>
        <dbReference type="ARBA" id="ARBA00022679"/>
    </source>
</evidence>
<reference evidence="12 13" key="1">
    <citation type="submission" date="2017-06" db="EMBL/GenBank/DDBJ databases">
        <title>A platform for efficient transgenesis in Macrostomum lignano, a flatworm model organism for stem cell research.</title>
        <authorList>
            <person name="Berezikov E."/>
        </authorList>
    </citation>
    <scope>NUCLEOTIDE SEQUENCE [LARGE SCALE GENOMIC DNA]</scope>
    <source>
        <strain evidence="12">DV1</strain>
        <tissue evidence="12">Whole organism</tissue>
    </source>
</reference>
<dbReference type="PIRSF" id="PIRSF006468">
    <property type="entry name" value="BCAT1"/>
    <property type="match status" value="1"/>
</dbReference>
<evidence type="ECO:0000256" key="9">
    <source>
        <dbReference type="RuleBase" id="RU004106"/>
    </source>
</evidence>
<dbReference type="InterPro" id="IPR043131">
    <property type="entry name" value="BCAT-like_N"/>
</dbReference>
<dbReference type="InterPro" id="IPR005786">
    <property type="entry name" value="B_amino_transII"/>
</dbReference>
<evidence type="ECO:0000256" key="10">
    <source>
        <dbReference type="RuleBase" id="RU004516"/>
    </source>
</evidence>
<keyword evidence="6 10" id="KW-0663">Pyridoxal phosphate</keyword>
<comment type="cofactor">
    <cofactor evidence="1 10">
        <name>pyridoxal 5'-phosphate</name>
        <dbReference type="ChEBI" id="CHEBI:597326"/>
    </cofactor>
</comment>
<comment type="catalytic activity">
    <reaction evidence="11">
        <text>L-valine + 2-oxoglutarate = 3-methyl-2-oxobutanoate + L-glutamate</text>
        <dbReference type="Rhea" id="RHEA:24813"/>
        <dbReference type="ChEBI" id="CHEBI:11851"/>
        <dbReference type="ChEBI" id="CHEBI:16810"/>
        <dbReference type="ChEBI" id="CHEBI:29985"/>
        <dbReference type="ChEBI" id="CHEBI:57762"/>
        <dbReference type="EC" id="2.6.1.42"/>
    </reaction>
</comment>
<dbReference type="InterPro" id="IPR036038">
    <property type="entry name" value="Aminotransferase-like"/>
</dbReference>
<dbReference type="PROSITE" id="PS00770">
    <property type="entry name" value="AA_TRANSFER_CLASS_4"/>
    <property type="match status" value="1"/>
</dbReference>
<keyword evidence="13" id="KW-1185">Reference proteome</keyword>
<dbReference type="GO" id="GO:0052656">
    <property type="term" value="F:L-isoleucine-2-oxoglutarate transaminase activity"/>
    <property type="evidence" value="ECO:0007669"/>
    <property type="project" value="RHEA"/>
</dbReference>
<feature type="non-terminal residue" evidence="12">
    <location>
        <position position="1"/>
    </location>
</feature>
<dbReference type="NCBIfam" id="NF009897">
    <property type="entry name" value="PRK13357.1"/>
    <property type="match status" value="1"/>
</dbReference>
<evidence type="ECO:0000256" key="8">
    <source>
        <dbReference type="PIRSR" id="PIRSR006468-1"/>
    </source>
</evidence>
<gene>
    <name evidence="12" type="ORF">BOX15_Mlig015984g3</name>
</gene>
<name>A0A267H1K4_9PLAT</name>
<dbReference type="FunFam" id="3.20.10.10:FF:000004">
    <property type="entry name" value="Branched-chain-amino-acid aminotransferase"/>
    <property type="match status" value="1"/>
</dbReference>
<evidence type="ECO:0000256" key="7">
    <source>
        <dbReference type="ARBA" id="ARBA00023304"/>
    </source>
</evidence>
<dbReference type="CDD" id="cd01557">
    <property type="entry name" value="BCAT_beta_family"/>
    <property type="match status" value="1"/>
</dbReference>
<dbReference type="GO" id="GO:0009098">
    <property type="term" value="P:L-leucine biosynthetic process"/>
    <property type="evidence" value="ECO:0007669"/>
    <property type="project" value="TreeGrafter"/>
</dbReference>
<dbReference type="SUPFAM" id="SSF56752">
    <property type="entry name" value="D-aminoacid aminotransferase-like PLP-dependent enzymes"/>
    <property type="match status" value="1"/>
</dbReference>
<dbReference type="PANTHER" id="PTHR11825">
    <property type="entry name" value="SUBGROUP IIII AMINOTRANSFERASE"/>
    <property type="match status" value="1"/>
</dbReference>
<sequence>FRATFIIHTKVMQPLKFNKVYHQLMQQLFPWQQHYARQLATACSSSSSNSSTFRFADLETELTKEPQTRPSSVDSLVFGTQFSDHMLVARHTGPTGWSRPRIEPIRCLPLHPATKALHYALECFEGLKGYWGVDDRVRLFRPLENMKRLRASAERATLASFDPGELLDCLRQLVRTDLAWVPRSQEGALYIRPAMIASEPRIAIGPAEETTLFIITGPVGPYYPTGFKPVTLLADPEFARAWPGGAGRSKMGSNYGPTCRIQLLAAEQGCQQVLWLFGPEHRITEVGTMNVFLFWRCPSSGRPQLVTPALTEDLILPGITRSSVLELARQWGDWEVIERNVTMPEVADAIQSGRLLEMFGCGTACVVNPVGAIRYQGQLLQVPTMSEGAPVTMRFFKALTDIQYGRIPQHPWADIVA</sequence>
<feature type="modified residue" description="N6-(pyridoxal phosphate)lysine" evidence="8">
    <location>
        <position position="250"/>
    </location>
</feature>
<evidence type="ECO:0000256" key="11">
    <source>
        <dbReference type="RuleBase" id="RU004517"/>
    </source>
</evidence>
<dbReference type="Gene3D" id="3.30.470.10">
    <property type="match status" value="1"/>
</dbReference>
<evidence type="ECO:0000256" key="6">
    <source>
        <dbReference type="ARBA" id="ARBA00022898"/>
    </source>
</evidence>
<keyword evidence="5 11" id="KW-0808">Transferase</keyword>
<dbReference type="InterPro" id="IPR018300">
    <property type="entry name" value="Aminotrans_IV_CS"/>
</dbReference>
<evidence type="ECO:0000256" key="1">
    <source>
        <dbReference type="ARBA" id="ARBA00001933"/>
    </source>
</evidence>
<dbReference type="InterPro" id="IPR043132">
    <property type="entry name" value="BCAT-like_C"/>
</dbReference>
<evidence type="ECO:0000256" key="4">
    <source>
        <dbReference type="ARBA" id="ARBA00022605"/>
    </source>
</evidence>
<dbReference type="GO" id="GO:0052654">
    <property type="term" value="F:L-leucine-2-oxoglutarate transaminase activity"/>
    <property type="evidence" value="ECO:0007669"/>
    <property type="project" value="RHEA"/>
</dbReference>
<keyword evidence="3 11" id="KW-0032">Aminotransferase</keyword>
<dbReference type="Proteomes" id="UP000215902">
    <property type="component" value="Unassembled WGS sequence"/>
</dbReference>
<evidence type="ECO:0000256" key="2">
    <source>
        <dbReference type="ARBA" id="ARBA00009320"/>
    </source>
</evidence>
<proteinExistence type="inferred from homology"/>
<accession>A0A267H1K4</accession>
<comment type="caution">
    <text evidence="12">The sequence shown here is derived from an EMBL/GenBank/DDBJ whole genome shotgun (WGS) entry which is preliminary data.</text>
</comment>
<dbReference type="STRING" id="282301.A0A267H1K4"/>
<evidence type="ECO:0000313" key="13">
    <source>
        <dbReference type="Proteomes" id="UP000215902"/>
    </source>
</evidence>
<protein>
    <recommendedName>
        <fullName evidence="11">Branched-chain-amino-acid aminotransferase</fullName>
        <ecNumber evidence="11">2.6.1.42</ecNumber>
    </recommendedName>
</protein>
<dbReference type="GO" id="GO:0005739">
    <property type="term" value="C:mitochondrion"/>
    <property type="evidence" value="ECO:0007669"/>
    <property type="project" value="TreeGrafter"/>
</dbReference>
<dbReference type="EMBL" id="NIVC01000087">
    <property type="protein sequence ID" value="PAA91447.1"/>
    <property type="molecule type" value="Genomic_DNA"/>
</dbReference>
<dbReference type="OrthoDB" id="1732691at2759"/>
<dbReference type="NCBIfam" id="TIGR01123">
    <property type="entry name" value="ilvE_II"/>
    <property type="match status" value="1"/>
</dbReference>
<evidence type="ECO:0000256" key="3">
    <source>
        <dbReference type="ARBA" id="ARBA00022576"/>
    </source>
</evidence>
<dbReference type="PANTHER" id="PTHR11825:SF44">
    <property type="entry name" value="BRANCHED-CHAIN-AMINO-ACID AMINOTRANSFERASE"/>
    <property type="match status" value="1"/>
</dbReference>
<dbReference type="Gene3D" id="3.20.10.10">
    <property type="entry name" value="D-amino Acid Aminotransferase, subunit A, domain 2"/>
    <property type="match status" value="1"/>
</dbReference>
<comment type="similarity">
    <text evidence="2 9">Belongs to the class-IV pyridoxal-phosphate-dependent aminotransferase family.</text>
</comment>
<dbReference type="InterPro" id="IPR033939">
    <property type="entry name" value="BCAT_family"/>
</dbReference>
<comment type="catalytic activity">
    <reaction evidence="11">
        <text>L-leucine + 2-oxoglutarate = 4-methyl-2-oxopentanoate + L-glutamate</text>
        <dbReference type="Rhea" id="RHEA:18321"/>
        <dbReference type="ChEBI" id="CHEBI:16810"/>
        <dbReference type="ChEBI" id="CHEBI:17865"/>
        <dbReference type="ChEBI" id="CHEBI:29985"/>
        <dbReference type="ChEBI" id="CHEBI:57427"/>
        <dbReference type="EC" id="2.6.1.42"/>
    </reaction>
</comment>
<keyword evidence="7 11" id="KW-0100">Branched-chain amino acid biosynthesis</keyword>
<comment type="catalytic activity">
    <reaction evidence="11">
        <text>L-isoleucine + 2-oxoglutarate = (S)-3-methyl-2-oxopentanoate + L-glutamate</text>
        <dbReference type="Rhea" id="RHEA:24801"/>
        <dbReference type="ChEBI" id="CHEBI:16810"/>
        <dbReference type="ChEBI" id="CHEBI:29985"/>
        <dbReference type="ChEBI" id="CHEBI:35146"/>
        <dbReference type="ChEBI" id="CHEBI:58045"/>
        <dbReference type="EC" id="2.6.1.42"/>
    </reaction>
</comment>
<organism evidence="12 13">
    <name type="scientific">Macrostomum lignano</name>
    <dbReference type="NCBI Taxonomy" id="282301"/>
    <lineage>
        <taxon>Eukaryota</taxon>
        <taxon>Metazoa</taxon>
        <taxon>Spiralia</taxon>
        <taxon>Lophotrochozoa</taxon>
        <taxon>Platyhelminthes</taxon>
        <taxon>Rhabditophora</taxon>
        <taxon>Macrostomorpha</taxon>
        <taxon>Macrostomida</taxon>
        <taxon>Macrostomidae</taxon>
        <taxon>Macrostomum</taxon>
    </lineage>
</organism>
<dbReference type="InterPro" id="IPR001544">
    <property type="entry name" value="Aminotrans_IV"/>
</dbReference>
<dbReference type="GO" id="GO:0009099">
    <property type="term" value="P:L-valine biosynthetic process"/>
    <property type="evidence" value="ECO:0007669"/>
    <property type="project" value="TreeGrafter"/>
</dbReference>
<dbReference type="FunFam" id="3.30.470.10:FF:000002">
    <property type="entry name" value="Branched-chain-amino-acid aminotransferase"/>
    <property type="match status" value="1"/>
</dbReference>
<dbReference type="Pfam" id="PF01063">
    <property type="entry name" value="Aminotran_4"/>
    <property type="match status" value="1"/>
</dbReference>